<proteinExistence type="predicted"/>
<dbReference type="GO" id="GO:0005737">
    <property type="term" value="C:cytoplasm"/>
    <property type="evidence" value="ECO:0007669"/>
    <property type="project" value="TreeGrafter"/>
</dbReference>
<dbReference type="Pfam" id="PF03969">
    <property type="entry name" value="AFG1_ATPase"/>
    <property type="match status" value="1"/>
</dbReference>
<dbReference type="InterPro" id="IPR027417">
    <property type="entry name" value="P-loop_NTPase"/>
</dbReference>
<evidence type="ECO:0000256" key="2">
    <source>
        <dbReference type="ARBA" id="ARBA00022840"/>
    </source>
</evidence>
<keyword evidence="2" id="KW-0067">ATP-binding</keyword>
<dbReference type="RefSeq" id="WP_154739261.1">
    <property type="nucleotide sequence ID" value="NZ_WMBQ01000001.1"/>
</dbReference>
<evidence type="ECO:0000313" key="3">
    <source>
        <dbReference type="EMBL" id="MTD94893.1"/>
    </source>
</evidence>
<gene>
    <name evidence="3" type="primary">zapE</name>
    <name evidence="3" type="ORF">GIW81_11175</name>
</gene>
<dbReference type="InterPro" id="IPR005654">
    <property type="entry name" value="ATPase_AFG1-like"/>
</dbReference>
<sequence>MTQSPIDRLRAQIGAGELQPDAAQLAAAERLDLLAQRLSAWRPRRNSRFTLFVRPGATPPRGLYIHGDVGRGKTMLMDLFFACVGFAPKQRSHFHEFMADVHERIAAARSEVDGDPIPHVAAGIAERAALLCFDELQVTDIADAMILGRLFKHLFERGVVVVATSNSAPEALYEHGLNRSLFLPFIALLHEHMDVVELKAAKDYRLEKLAGQPLYFSPADAGARAELDAHWDRLTGRHPGESEVLEVKGRSVRVPLASMGIARFSFAELCEAPLGTHDYLRIAHTYHTLLIDDIPVMARERRNPARRFINLIDTLYDNKVCLIASAAAEPAALCEDDGAKKAFQRTASRLIEMRSEEYLMGRAIRGHTEPAPEPVEE</sequence>
<keyword evidence="3" id="KW-0132">Cell division</keyword>
<keyword evidence="1" id="KW-0547">Nucleotide-binding</keyword>
<dbReference type="SUPFAM" id="SSF52540">
    <property type="entry name" value="P-loop containing nucleoside triphosphate hydrolases"/>
    <property type="match status" value="1"/>
</dbReference>
<dbReference type="GO" id="GO:0051301">
    <property type="term" value="P:cell division"/>
    <property type="evidence" value="ECO:0007669"/>
    <property type="project" value="UniProtKB-KW"/>
</dbReference>
<dbReference type="NCBIfam" id="NF040713">
    <property type="entry name" value="ZapE"/>
    <property type="match status" value="1"/>
</dbReference>
<evidence type="ECO:0000313" key="4">
    <source>
        <dbReference type="Proteomes" id="UP000440694"/>
    </source>
</evidence>
<dbReference type="PANTHER" id="PTHR12169">
    <property type="entry name" value="ATPASE N2B"/>
    <property type="match status" value="1"/>
</dbReference>
<dbReference type="EMBL" id="WMBQ01000001">
    <property type="protein sequence ID" value="MTD94893.1"/>
    <property type="molecule type" value="Genomic_DNA"/>
</dbReference>
<dbReference type="PANTHER" id="PTHR12169:SF6">
    <property type="entry name" value="AFG1-LIKE ATPASE"/>
    <property type="match status" value="1"/>
</dbReference>
<dbReference type="GO" id="GO:0016887">
    <property type="term" value="F:ATP hydrolysis activity"/>
    <property type="evidence" value="ECO:0007669"/>
    <property type="project" value="InterPro"/>
</dbReference>
<organism evidence="3 4">
    <name type="scientific">Hyphomicrobium album</name>
    <dbReference type="NCBI Taxonomy" id="2665159"/>
    <lineage>
        <taxon>Bacteria</taxon>
        <taxon>Pseudomonadati</taxon>
        <taxon>Pseudomonadota</taxon>
        <taxon>Alphaproteobacteria</taxon>
        <taxon>Hyphomicrobiales</taxon>
        <taxon>Hyphomicrobiaceae</taxon>
        <taxon>Hyphomicrobium</taxon>
    </lineage>
</organism>
<keyword evidence="4" id="KW-1185">Reference proteome</keyword>
<dbReference type="GO" id="GO:0005524">
    <property type="term" value="F:ATP binding"/>
    <property type="evidence" value="ECO:0007669"/>
    <property type="project" value="UniProtKB-KW"/>
</dbReference>
<comment type="caution">
    <text evidence="3">The sequence shown here is derived from an EMBL/GenBank/DDBJ whole genome shotgun (WGS) entry which is preliminary data.</text>
</comment>
<protein>
    <submittedName>
        <fullName evidence="3">Cell division protein ZapE</fullName>
    </submittedName>
</protein>
<evidence type="ECO:0000256" key="1">
    <source>
        <dbReference type="ARBA" id="ARBA00022741"/>
    </source>
</evidence>
<dbReference type="AlphaFoldDB" id="A0A6I3KKL3"/>
<keyword evidence="3" id="KW-0131">Cell cycle</keyword>
<name>A0A6I3KKL3_9HYPH</name>
<accession>A0A6I3KKL3</accession>
<dbReference type="Gene3D" id="3.40.50.300">
    <property type="entry name" value="P-loop containing nucleotide triphosphate hydrolases"/>
    <property type="match status" value="1"/>
</dbReference>
<dbReference type="Proteomes" id="UP000440694">
    <property type="component" value="Unassembled WGS sequence"/>
</dbReference>
<reference evidence="3 4" key="1">
    <citation type="submission" date="2019-11" db="EMBL/GenBank/DDBJ databases">
        <title>Identification of a novel strain.</title>
        <authorList>
            <person name="Xu Q."/>
            <person name="Wang G."/>
        </authorList>
    </citation>
    <scope>NUCLEOTIDE SEQUENCE [LARGE SCALE GENOMIC DNA]</scope>
    <source>
        <strain evidence="4">xq</strain>
    </source>
</reference>